<feature type="domain" description="Metallo-beta-lactamase" evidence="1">
    <location>
        <begin position="23"/>
        <end position="197"/>
    </location>
</feature>
<comment type="caution">
    <text evidence="2">The sequence shown here is derived from an EMBL/GenBank/DDBJ whole genome shotgun (WGS) entry which is preliminary data.</text>
</comment>
<dbReference type="EMBL" id="QWEZ01000002">
    <property type="protein sequence ID" value="RRJ82386.1"/>
    <property type="molecule type" value="Genomic_DNA"/>
</dbReference>
<evidence type="ECO:0000259" key="1">
    <source>
        <dbReference type="SMART" id="SM00849"/>
    </source>
</evidence>
<keyword evidence="3" id="KW-1185">Reference proteome</keyword>
<dbReference type="Pfam" id="PF00753">
    <property type="entry name" value="Lactamase_B"/>
    <property type="match status" value="1"/>
</dbReference>
<dbReference type="PANTHER" id="PTHR42951:SF17">
    <property type="entry name" value="METALLO-BETA-LACTAMASE DOMAIN-CONTAINING PROTEIN"/>
    <property type="match status" value="1"/>
</dbReference>
<dbReference type="InterPro" id="IPR036866">
    <property type="entry name" value="RibonucZ/Hydroxyglut_hydro"/>
</dbReference>
<dbReference type="Gene3D" id="3.60.15.10">
    <property type="entry name" value="Ribonuclease Z/Hydroxyacylglutathione hydrolase-like"/>
    <property type="match status" value="1"/>
</dbReference>
<dbReference type="InterPro" id="IPR050855">
    <property type="entry name" value="NDM-1-like"/>
</dbReference>
<dbReference type="GO" id="GO:0016787">
    <property type="term" value="F:hydrolase activity"/>
    <property type="evidence" value="ECO:0007669"/>
    <property type="project" value="UniProtKB-KW"/>
</dbReference>
<dbReference type="InterPro" id="IPR001279">
    <property type="entry name" value="Metallo-B-lactamas"/>
</dbReference>
<dbReference type="RefSeq" id="WP_125016095.1">
    <property type="nucleotide sequence ID" value="NZ_QWEZ01000002.1"/>
</dbReference>
<name>A0A3P3VKY7_9GAMM</name>
<dbReference type="SUPFAM" id="SSF56281">
    <property type="entry name" value="Metallo-hydrolase/oxidoreductase"/>
    <property type="match status" value="1"/>
</dbReference>
<sequence>MPIRQRLQHDGVEGVRVGRLNAGINTTFILYRIGSTLIDCGPSNQWRPVRQFLSERRVEQLLITHHHEDHSGNAARIARQFGIRPLAPELARTKLRQGFATPALQRLVWGRAQPVATDPLPERVELADGGTLYPIHTPGHARDLTCFFLPQQGWFFSGDLYIAKSLRMLRVDENLSQLIDSIGKVLELDFEVLFCPHRGIVEQGKASLQEKLDNLLSLCDEAQRLARQGHSTRQISDRLLGPEGWVARFTGYNISAINLVSGALAVDLSRPVTSRVELPTA</sequence>
<dbReference type="SMART" id="SM00849">
    <property type="entry name" value="Lactamase_B"/>
    <property type="match status" value="1"/>
</dbReference>
<protein>
    <submittedName>
        <fullName evidence="2">MBL fold metallo-hydrolase</fullName>
    </submittedName>
</protein>
<dbReference type="AlphaFoldDB" id="A0A3P3VKY7"/>
<gene>
    <name evidence="2" type="ORF">D0544_10915</name>
</gene>
<evidence type="ECO:0000313" key="2">
    <source>
        <dbReference type="EMBL" id="RRJ82386.1"/>
    </source>
</evidence>
<reference evidence="2 3" key="1">
    <citation type="submission" date="2018-08" db="EMBL/GenBank/DDBJ databases">
        <authorList>
            <person name="Khan S.A."/>
        </authorList>
    </citation>
    <scope>NUCLEOTIDE SEQUENCE [LARGE SCALE GENOMIC DNA]</scope>
    <source>
        <strain evidence="2 3">GTF-13</strain>
    </source>
</reference>
<evidence type="ECO:0000313" key="3">
    <source>
        <dbReference type="Proteomes" id="UP000280792"/>
    </source>
</evidence>
<dbReference type="PANTHER" id="PTHR42951">
    <property type="entry name" value="METALLO-BETA-LACTAMASE DOMAIN-CONTAINING"/>
    <property type="match status" value="1"/>
</dbReference>
<dbReference type="Proteomes" id="UP000280792">
    <property type="component" value="Unassembled WGS sequence"/>
</dbReference>
<keyword evidence="2" id="KW-0378">Hydrolase</keyword>
<accession>A0A3P3VKY7</accession>
<organism evidence="2 3">
    <name type="scientific">Aestuariirhabdus litorea</name>
    <dbReference type="NCBI Taxonomy" id="2528527"/>
    <lineage>
        <taxon>Bacteria</taxon>
        <taxon>Pseudomonadati</taxon>
        <taxon>Pseudomonadota</taxon>
        <taxon>Gammaproteobacteria</taxon>
        <taxon>Oceanospirillales</taxon>
        <taxon>Aestuariirhabdaceae</taxon>
        <taxon>Aestuariirhabdus</taxon>
    </lineage>
</organism>
<reference evidence="2 3" key="2">
    <citation type="submission" date="2018-12" db="EMBL/GenBank/DDBJ databases">
        <title>Simiduia agarivorans gen. nov., sp. nov., a marine, agarolytic bacterium isolated from shallow coastal water from Keelung, Taiwan.</title>
        <authorList>
            <person name="Shieh W.Y."/>
        </authorList>
    </citation>
    <scope>NUCLEOTIDE SEQUENCE [LARGE SCALE GENOMIC DNA]</scope>
    <source>
        <strain evidence="2 3">GTF-13</strain>
    </source>
</reference>
<proteinExistence type="predicted"/>